<dbReference type="GeneID" id="81367813"/>
<reference evidence="1" key="2">
    <citation type="journal article" date="2023" name="IMA Fungus">
        <title>Comparative genomic study of the Penicillium genus elucidates a diverse pangenome and 15 lateral gene transfer events.</title>
        <authorList>
            <person name="Petersen C."/>
            <person name="Sorensen T."/>
            <person name="Nielsen M.R."/>
            <person name="Sondergaard T.E."/>
            <person name="Sorensen J.L."/>
            <person name="Fitzpatrick D.A."/>
            <person name="Frisvad J.C."/>
            <person name="Nielsen K.L."/>
        </authorList>
    </citation>
    <scope>NUCLEOTIDE SEQUENCE</scope>
    <source>
        <strain evidence="1">IBT 29677</strain>
    </source>
</reference>
<organism evidence="1 2">
    <name type="scientific">Penicillium cosmopolitanum</name>
    <dbReference type="NCBI Taxonomy" id="1131564"/>
    <lineage>
        <taxon>Eukaryota</taxon>
        <taxon>Fungi</taxon>
        <taxon>Dikarya</taxon>
        <taxon>Ascomycota</taxon>
        <taxon>Pezizomycotina</taxon>
        <taxon>Eurotiomycetes</taxon>
        <taxon>Eurotiomycetidae</taxon>
        <taxon>Eurotiales</taxon>
        <taxon>Aspergillaceae</taxon>
        <taxon>Penicillium</taxon>
    </lineage>
</organism>
<dbReference type="RefSeq" id="XP_056491567.1">
    <property type="nucleotide sequence ID" value="XM_056628833.1"/>
</dbReference>
<dbReference type="Proteomes" id="UP001147747">
    <property type="component" value="Unassembled WGS sequence"/>
</dbReference>
<evidence type="ECO:0000313" key="2">
    <source>
        <dbReference type="Proteomes" id="UP001147747"/>
    </source>
</evidence>
<proteinExistence type="predicted"/>
<gene>
    <name evidence="1" type="ORF">N7509_004196</name>
</gene>
<evidence type="ECO:0000313" key="1">
    <source>
        <dbReference type="EMBL" id="KAJ5404325.1"/>
    </source>
</evidence>
<accession>A0A9W9W6G2</accession>
<dbReference type="AlphaFoldDB" id="A0A9W9W6G2"/>
<keyword evidence="2" id="KW-1185">Reference proteome</keyword>
<dbReference type="EMBL" id="JAPZBU010000005">
    <property type="protein sequence ID" value="KAJ5404325.1"/>
    <property type="molecule type" value="Genomic_DNA"/>
</dbReference>
<comment type="caution">
    <text evidence="1">The sequence shown here is derived from an EMBL/GenBank/DDBJ whole genome shotgun (WGS) entry which is preliminary data.</text>
</comment>
<sequence>MGKKLRPPEAIAKALARIKLSLQLKRQKCPPGRQCQMPSFSARSAHLASNAKCQTAVMLCGDDVSENVRERWICEPCRRYGRAYKKLRAPETIAKALTMRVWNCFDLIYDSQPGSWLVQQDPATAVARF</sequence>
<name>A0A9W9W6G2_9EURO</name>
<reference evidence="1" key="1">
    <citation type="submission" date="2022-12" db="EMBL/GenBank/DDBJ databases">
        <authorList>
            <person name="Petersen C."/>
        </authorList>
    </citation>
    <scope>NUCLEOTIDE SEQUENCE</scope>
    <source>
        <strain evidence="1">IBT 29677</strain>
    </source>
</reference>
<protein>
    <submittedName>
        <fullName evidence="1">Uncharacterized protein</fullName>
    </submittedName>
</protein>